<dbReference type="Pfam" id="PF12697">
    <property type="entry name" value="Abhydrolase_6"/>
    <property type="match status" value="1"/>
</dbReference>
<dbReference type="InterPro" id="IPR050261">
    <property type="entry name" value="FrsA_esterase"/>
</dbReference>
<sequence>MVSIALALSITACAAEKVPAPQPSAGARDAGFAAADGVALHGRIYGQGTTAVVLSNMGDNNIAGWEGFAPLLASRGYTVLTYSYRYSTGARAFTAADAKASVTDLQGAIAYLKQTGATRIVLIGASLGAMATAKVAGGAGVAAAVLMAGRLDLSDYDFRVTEQELASMTMPKLVLTSDRDSVTAPELTREVFDRAPEPKSFHSFPGTAHGVNLFQTEHKADLEKRLLDFVEMNSRS</sequence>
<organism evidence="4 5">
    <name type="scientific">Rhizocola hellebori</name>
    <dbReference type="NCBI Taxonomy" id="1392758"/>
    <lineage>
        <taxon>Bacteria</taxon>
        <taxon>Bacillati</taxon>
        <taxon>Actinomycetota</taxon>
        <taxon>Actinomycetes</taxon>
        <taxon>Micromonosporales</taxon>
        <taxon>Micromonosporaceae</taxon>
        <taxon>Rhizocola</taxon>
    </lineage>
</organism>
<comment type="similarity">
    <text evidence="2">Belongs to the AB hydrolase superfamily. FUS2 hydrolase family.</text>
</comment>
<evidence type="ECO:0000256" key="2">
    <source>
        <dbReference type="ARBA" id="ARBA00038115"/>
    </source>
</evidence>
<evidence type="ECO:0000259" key="3">
    <source>
        <dbReference type="Pfam" id="PF12697"/>
    </source>
</evidence>
<dbReference type="PANTHER" id="PTHR22946">
    <property type="entry name" value="DIENELACTONE HYDROLASE DOMAIN-CONTAINING PROTEIN-RELATED"/>
    <property type="match status" value="1"/>
</dbReference>
<dbReference type="EMBL" id="BONY01000025">
    <property type="protein sequence ID" value="GIH06188.1"/>
    <property type="molecule type" value="Genomic_DNA"/>
</dbReference>
<proteinExistence type="inferred from homology"/>
<evidence type="ECO:0000313" key="5">
    <source>
        <dbReference type="Proteomes" id="UP000612899"/>
    </source>
</evidence>
<keyword evidence="1" id="KW-0378">Hydrolase</keyword>
<gene>
    <name evidence="4" type="ORF">Rhe02_42550</name>
</gene>
<reference evidence="4" key="1">
    <citation type="submission" date="2021-01" db="EMBL/GenBank/DDBJ databases">
        <title>Whole genome shotgun sequence of Rhizocola hellebori NBRC 109834.</title>
        <authorList>
            <person name="Komaki H."/>
            <person name="Tamura T."/>
        </authorList>
    </citation>
    <scope>NUCLEOTIDE SEQUENCE</scope>
    <source>
        <strain evidence="4">NBRC 109834</strain>
    </source>
</reference>
<dbReference type="InterPro" id="IPR000073">
    <property type="entry name" value="AB_hydrolase_1"/>
</dbReference>
<protein>
    <recommendedName>
        <fullName evidence="3">AB hydrolase-1 domain-containing protein</fullName>
    </recommendedName>
</protein>
<feature type="domain" description="AB hydrolase-1" evidence="3">
    <location>
        <begin position="64"/>
        <end position="171"/>
    </location>
</feature>
<name>A0A8J3QAJ9_9ACTN</name>
<dbReference type="InterPro" id="IPR029058">
    <property type="entry name" value="AB_hydrolase_fold"/>
</dbReference>
<evidence type="ECO:0000256" key="1">
    <source>
        <dbReference type="ARBA" id="ARBA00022801"/>
    </source>
</evidence>
<comment type="caution">
    <text evidence="4">The sequence shown here is derived from an EMBL/GenBank/DDBJ whole genome shotgun (WGS) entry which is preliminary data.</text>
</comment>
<keyword evidence="5" id="KW-1185">Reference proteome</keyword>
<evidence type="ECO:0000313" key="4">
    <source>
        <dbReference type="EMBL" id="GIH06188.1"/>
    </source>
</evidence>
<dbReference type="Gene3D" id="3.40.50.1820">
    <property type="entry name" value="alpha/beta hydrolase"/>
    <property type="match status" value="1"/>
</dbReference>
<dbReference type="AlphaFoldDB" id="A0A8J3QAJ9"/>
<dbReference type="GO" id="GO:0052689">
    <property type="term" value="F:carboxylic ester hydrolase activity"/>
    <property type="evidence" value="ECO:0007669"/>
    <property type="project" value="UniProtKB-ARBA"/>
</dbReference>
<dbReference type="PANTHER" id="PTHR22946:SF9">
    <property type="entry name" value="POLYKETIDE TRANSFERASE AF380"/>
    <property type="match status" value="1"/>
</dbReference>
<dbReference type="SUPFAM" id="SSF53474">
    <property type="entry name" value="alpha/beta-Hydrolases"/>
    <property type="match status" value="1"/>
</dbReference>
<accession>A0A8J3QAJ9</accession>
<dbReference type="Proteomes" id="UP000612899">
    <property type="component" value="Unassembled WGS sequence"/>
</dbReference>